<dbReference type="InterPro" id="IPR020846">
    <property type="entry name" value="MFS_dom"/>
</dbReference>
<evidence type="ECO:0000256" key="2">
    <source>
        <dbReference type="ARBA" id="ARBA00022448"/>
    </source>
</evidence>
<accession>A0A7W7VJL6</accession>
<dbReference type="CDD" id="cd06173">
    <property type="entry name" value="MFS_MefA_like"/>
    <property type="match status" value="1"/>
</dbReference>
<proteinExistence type="inferred from homology"/>
<evidence type="ECO:0000259" key="11">
    <source>
        <dbReference type="PROSITE" id="PS50850"/>
    </source>
</evidence>
<feature type="transmembrane region" description="Helical" evidence="10">
    <location>
        <begin position="240"/>
        <end position="262"/>
    </location>
</feature>
<evidence type="ECO:0000256" key="7">
    <source>
        <dbReference type="ARBA" id="ARBA00038075"/>
    </source>
</evidence>
<dbReference type="PANTHER" id="PTHR23513">
    <property type="entry name" value="INTEGRAL MEMBRANE EFFLUX PROTEIN-RELATED"/>
    <property type="match status" value="1"/>
</dbReference>
<evidence type="ECO:0000256" key="9">
    <source>
        <dbReference type="SAM" id="MobiDB-lite"/>
    </source>
</evidence>
<comment type="subcellular location">
    <subcellularLocation>
        <location evidence="1">Cell inner membrane</location>
        <topology evidence="1">Multi-pass membrane protein</topology>
    </subcellularLocation>
</comment>
<dbReference type="PROSITE" id="PS50850">
    <property type="entry name" value="MFS"/>
    <property type="match status" value="1"/>
</dbReference>
<keyword evidence="13" id="KW-1185">Reference proteome</keyword>
<dbReference type="Proteomes" id="UP000520767">
    <property type="component" value="Unassembled WGS sequence"/>
</dbReference>
<dbReference type="InterPro" id="IPR011701">
    <property type="entry name" value="MFS"/>
</dbReference>
<dbReference type="InterPro" id="IPR036259">
    <property type="entry name" value="MFS_trans_sf"/>
</dbReference>
<sequence>MSAVNEAAGSEAPGGETPGRSRTASRIGLAALLTGHVVSMLGSVVTTVAVPWLVLTSTGSAAKMGLISMASVVPALLAGVFATPLTDRFGIRRTLIVAECAAALAMAVVAVTPDIGFLPLAALVAVKGALTGVGGRAQHVLLRPVSDAAGMKIIRTTAIYDGAGNVAMVTAAPLGALLIVWLGPQGAIWFDAASFALSALLIGLLVHPPAGTLPDRDSAVKEGYFTALRRGAGHLWQDRLLVGMLAMTSVVNLFTVANYAVFVPLWVDEHFGEATAVGLILSAFAFGAIGGNIAFTVFGPKLPRYLTFCVSVALCVAPRQLTLGLTDSLVVILVVSALCGVSQAAFRPILGAMLYARVPVELQNRVFGMVTAVSGSSLAFGATIAGLAVAGFGLQPAIILSGTLCLVVTMIPLLRYRSGVDARLTADTTG</sequence>
<feature type="domain" description="Major facilitator superfamily (MFS) profile" evidence="11">
    <location>
        <begin position="23"/>
        <end position="420"/>
    </location>
</feature>
<evidence type="ECO:0000256" key="8">
    <source>
        <dbReference type="ARBA" id="ARBA00040914"/>
    </source>
</evidence>
<dbReference type="RefSeq" id="WP_184816231.1">
    <property type="nucleotide sequence ID" value="NZ_JACHJQ010000012.1"/>
</dbReference>
<dbReference type="Gene3D" id="1.20.1250.20">
    <property type="entry name" value="MFS general substrate transporter like domains"/>
    <property type="match status" value="1"/>
</dbReference>
<evidence type="ECO:0000256" key="10">
    <source>
        <dbReference type="SAM" id="Phobius"/>
    </source>
</evidence>
<dbReference type="GO" id="GO:0022857">
    <property type="term" value="F:transmembrane transporter activity"/>
    <property type="evidence" value="ECO:0007669"/>
    <property type="project" value="InterPro"/>
</dbReference>
<feature type="transmembrane region" description="Helical" evidence="10">
    <location>
        <begin position="274"/>
        <end position="298"/>
    </location>
</feature>
<evidence type="ECO:0000256" key="4">
    <source>
        <dbReference type="ARBA" id="ARBA00022692"/>
    </source>
</evidence>
<dbReference type="AlphaFoldDB" id="A0A7W7VJL6"/>
<feature type="transmembrane region" description="Helical" evidence="10">
    <location>
        <begin position="61"/>
        <end position="82"/>
    </location>
</feature>
<dbReference type="SUPFAM" id="SSF103473">
    <property type="entry name" value="MFS general substrate transporter"/>
    <property type="match status" value="1"/>
</dbReference>
<dbReference type="Pfam" id="PF07690">
    <property type="entry name" value="MFS_1"/>
    <property type="match status" value="1"/>
</dbReference>
<dbReference type="GO" id="GO:0005886">
    <property type="term" value="C:plasma membrane"/>
    <property type="evidence" value="ECO:0007669"/>
    <property type="project" value="UniProtKB-SubCell"/>
</dbReference>
<feature type="transmembrane region" description="Helical" evidence="10">
    <location>
        <begin position="328"/>
        <end position="346"/>
    </location>
</feature>
<reference evidence="12 13" key="1">
    <citation type="submission" date="2020-08" db="EMBL/GenBank/DDBJ databases">
        <title>Genomic Encyclopedia of Type Strains, Phase III (KMG-III): the genomes of soil and plant-associated and newly described type strains.</title>
        <authorList>
            <person name="Whitman W."/>
        </authorList>
    </citation>
    <scope>NUCLEOTIDE SEQUENCE [LARGE SCALE GENOMIC DNA]</scope>
    <source>
        <strain evidence="12 13">CECT 8960</strain>
    </source>
</reference>
<feature type="transmembrane region" description="Helical" evidence="10">
    <location>
        <begin position="187"/>
        <end position="206"/>
    </location>
</feature>
<keyword evidence="3" id="KW-1003">Cell membrane</keyword>
<evidence type="ECO:0000256" key="6">
    <source>
        <dbReference type="ARBA" id="ARBA00023136"/>
    </source>
</evidence>
<organism evidence="12 13">
    <name type="scientific">Actinophytocola algeriensis</name>
    <dbReference type="NCBI Taxonomy" id="1768010"/>
    <lineage>
        <taxon>Bacteria</taxon>
        <taxon>Bacillati</taxon>
        <taxon>Actinomycetota</taxon>
        <taxon>Actinomycetes</taxon>
        <taxon>Pseudonocardiales</taxon>
        <taxon>Pseudonocardiaceae</taxon>
    </lineage>
</organism>
<evidence type="ECO:0000256" key="1">
    <source>
        <dbReference type="ARBA" id="ARBA00004429"/>
    </source>
</evidence>
<evidence type="ECO:0000313" key="12">
    <source>
        <dbReference type="EMBL" id="MBB4912225.1"/>
    </source>
</evidence>
<feature type="transmembrane region" description="Helical" evidence="10">
    <location>
        <begin position="29"/>
        <end position="55"/>
    </location>
</feature>
<keyword evidence="2" id="KW-0813">Transport</keyword>
<name>A0A7W7VJL6_9PSEU</name>
<keyword evidence="4 10" id="KW-0812">Transmembrane</keyword>
<evidence type="ECO:0000313" key="13">
    <source>
        <dbReference type="Proteomes" id="UP000520767"/>
    </source>
</evidence>
<evidence type="ECO:0000256" key="5">
    <source>
        <dbReference type="ARBA" id="ARBA00022989"/>
    </source>
</evidence>
<comment type="similarity">
    <text evidence="7">Belongs to the major facilitator superfamily. Drug:H(+) antiporter-3 (DHA3) (TC 2.A.1.21) family.</text>
</comment>
<comment type="caution">
    <text evidence="12">The sequence shown here is derived from an EMBL/GenBank/DDBJ whole genome shotgun (WGS) entry which is preliminary data.</text>
</comment>
<dbReference type="EMBL" id="JACHJQ010000012">
    <property type="protein sequence ID" value="MBB4912225.1"/>
    <property type="molecule type" value="Genomic_DNA"/>
</dbReference>
<feature type="transmembrane region" description="Helical" evidence="10">
    <location>
        <begin position="158"/>
        <end position="181"/>
    </location>
</feature>
<feature type="region of interest" description="Disordered" evidence="9">
    <location>
        <begin position="1"/>
        <end position="22"/>
    </location>
</feature>
<keyword evidence="6 10" id="KW-0472">Membrane</keyword>
<gene>
    <name evidence="12" type="ORF">FHR82_008496</name>
</gene>
<feature type="transmembrane region" description="Helical" evidence="10">
    <location>
        <begin position="366"/>
        <end position="390"/>
    </location>
</feature>
<feature type="transmembrane region" description="Helical" evidence="10">
    <location>
        <begin position="94"/>
        <end position="111"/>
    </location>
</feature>
<dbReference type="PANTHER" id="PTHR23513:SF9">
    <property type="entry name" value="ENTEROBACTIN EXPORTER ENTS"/>
    <property type="match status" value="1"/>
</dbReference>
<keyword evidence="5 10" id="KW-1133">Transmembrane helix</keyword>
<protein>
    <recommendedName>
        <fullName evidence="8">Multidrug efflux pump Tap</fullName>
    </recommendedName>
</protein>
<evidence type="ECO:0000256" key="3">
    <source>
        <dbReference type="ARBA" id="ARBA00022475"/>
    </source>
</evidence>
<feature type="transmembrane region" description="Helical" evidence="10">
    <location>
        <begin position="396"/>
        <end position="414"/>
    </location>
</feature>